<dbReference type="STRING" id="570521.SAMN04488508_104256"/>
<dbReference type="OrthoDB" id="1436650at2"/>
<dbReference type="Proteomes" id="UP000184432">
    <property type="component" value="Unassembled WGS sequence"/>
</dbReference>
<dbReference type="InterPro" id="IPR007280">
    <property type="entry name" value="Peptidase_C_arc/bac"/>
</dbReference>
<dbReference type="AlphaFoldDB" id="A0A1M6FF68"/>
<gene>
    <name evidence="2" type="ORF">SAMN04488508_104256</name>
</gene>
<dbReference type="Gene3D" id="2.60.120.380">
    <property type="match status" value="1"/>
</dbReference>
<evidence type="ECO:0000313" key="3">
    <source>
        <dbReference type="Proteomes" id="UP000184432"/>
    </source>
</evidence>
<dbReference type="EMBL" id="FQYP01000004">
    <property type="protein sequence ID" value="SHI96351.1"/>
    <property type="molecule type" value="Genomic_DNA"/>
</dbReference>
<protein>
    <submittedName>
        <fullName evidence="2">Pre-peptidase C-terminal domain-containing protein</fullName>
    </submittedName>
</protein>
<dbReference type="RefSeq" id="WP_073316071.1">
    <property type="nucleotide sequence ID" value="NZ_FQYP01000004.1"/>
</dbReference>
<dbReference type="Pfam" id="PF04151">
    <property type="entry name" value="PPC"/>
    <property type="match status" value="1"/>
</dbReference>
<name>A0A1M6FF68_9FLAO</name>
<sequence length="172" mass="18580">MKNQILKTILIIAGITFASCSNDDDATPEVVGVTSFEIEGQWNCELGENCEDVYQFEFRKDSKISISIEGVTGMSVVSLDLSAEFGQFGGPNLLNEGNLTYYGCTGQDEDVSITNITVSEAGTYNLSVARDWGLSAGVEGTYTLAIISDTPFTEGVAPVEDIDAENYERECL</sequence>
<dbReference type="PROSITE" id="PS51257">
    <property type="entry name" value="PROKAR_LIPOPROTEIN"/>
    <property type="match status" value="1"/>
</dbReference>
<evidence type="ECO:0000259" key="1">
    <source>
        <dbReference type="Pfam" id="PF04151"/>
    </source>
</evidence>
<keyword evidence="3" id="KW-1185">Reference proteome</keyword>
<proteinExistence type="predicted"/>
<reference evidence="3" key="1">
    <citation type="submission" date="2016-11" db="EMBL/GenBank/DDBJ databases">
        <authorList>
            <person name="Varghese N."/>
            <person name="Submissions S."/>
        </authorList>
    </citation>
    <scope>NUCLEOTIDE SEQUENCE [LARGE SCALE GENOMIC DNA]</scope>
    <source>
        <strain evidence="3">DSM 22623</strain>
    </source>
</reference>
<evidence type="ECO:0000313" key="2">
    <source>
        <dbReference type="EMBL" id="SHI96351.1"/>
    </source>
</evidence>
<accession>A0A1M6FF68</accession>
<organism evidence="2 3">
    <name type="scientific">Aquimarina spongiae</name>
    <dbReference type="NCBI Taxonomy" id="570521"/>
    <lineage>
        <taxon>Bacteria</taxon>
        <taxon>Pseudomonadati</taxon>
        <taxon>Bacteroidota</taxon>
        <taxon>Flavobacteriia</taxon>
        <taxon>Flavobacteriales</taxon>
        <taxon>Flavobacteriaceae</taxon>
        <taxon>Aquimarina</taxon>
    </lineage>
</organism>
<feature type="domain" description="Peptidase C-terminal archaeal/bacterial" evidence="1">
    <location>
        <begin position="52"/>
        <end position="129"/>
    </location>
</feature>